<gene>
    <name evidence="1" type="ORF">LWI29_005626</name>
</gene>
<name>A0AA39UZL4_ACESA</name>
<organism evidence="1 2">
    <name type="scientific">Acer saccharum</name>
    <name type="common">Sugar maple</name>
    <dbReference type="NCBI Taxonomy" id="4024"/>
    <lineage>
        <taxon>Eukaryota</taxon>
        <taxon>Viridiplantae</taxon>
        <taxon>Streptophyta</taxon>
        <taxon>Embryophyta</taxon>
        <taxon>Tracheophyta</taxon>
        <taxon>Spermatophyta</taxon>
        <taxon>Magnoliopsida</taxon>
        <taxon>eudicotyledons</taxon>
        <taxon>Gunneridae</taxon>
        <taxon>Pentapetalae</taxon>
        <taxon>rosids</taxon>
        <taxon>malvids</taxon>
        <taxon>Sapindales</taxon>
        <taxon>Sapindaceae</taxon>
        <taxon>Hippocastanoideae</taxon>
        <taxon>Acereae</taxon>
        <taxon>Acer</taxon>
    </lineage>
</organism>
<comment type="caution">
    <text evidence="1">The sequence shown here is derived from an EMBL/GenBank/DDBJ whole genome shotgun (WGS) entry which is preliminary data.</text>
</comment>
<evidence type="ECO:0000313" key="2">
    <source>
        <dbReference type="Proteomes" id="UP001168877"/>
    </source>
</evidence>
<dbReference type="Proteomes" id="UP001168877">
    <property type="component" value="Unassembled WGS sequence"/>
</dbReference>
<keyword evidence="2" id="KW-1185">Reference proteome</keyword>
<accession>A0AA39UZL4</accession>
<reference evidence="1" key="2">
    <citation type="submission" date="2023-06" db="EMBL/GenBank/DDBJ databases">
        <authorList>
            <person name="Swenson N.G."/>
            <person name="Wegrzyn J.L."/>
            <person name="Mcevoy S.L."/>
        </authorList>
    </citation>
    <scope>NUCLEOTIDE SEQUENCE</scope>
    <source>
        <strain evidence="1">NS2018</strain>
        <tissue evidence="1">Leaf</tissue>
    </source>
</reference>
<evidence type="ECO:0000313" key="1">
    <source>
        <dbReference type="EMBL" id="KAK0575709.1"/>
    </source>
</evidence>
<proteinExistence type="predicted"/>
<dbReference type="EMBL" id="JAUESC010000386">
    <property type="protein sequence ID" value="KAK0575709.1"/>
    <property type="molecule type" value="Genomic_DNA"/>
</dbReference>
<reference evidence="1" key="1">
    <citation type="journal article" date="2022" name="Plant J.">
        <title>Strategies of tolerance reflected in two North American maple genomes.</title>
        <authorList>
            <person name="McEvoy S.L."/>
            <person name="Sezen U.U."/>
            <person name="Trouern-Trend A."/>
            <person name="McMahon S.M."/>
            <person name="Schaberg P.G."/>
            <person name="Yang J."/>
            <person name="Wegrzyn J.L."/>
            <person name="Swenson N.G."/>
        </authorList>
    </citation>
    <scope>NUCLEOTIDE SEQUENCE</scope>
    <source>
        <strain evidence="1">NS2018</strain>
    </source>
</reference>
<protein>
    <submittedName>
        <fullName evidence="1">Uncharacterized protein</fullName>
    </submittedName>
</protein>
<dbReference type="AlphaFoldDB" id="A0AA39UZL4"/>
<sequence length="104" mass="11734">MEGNYKVYVESVHIISFRGSGNGENHQHIIGVLMSGGEIQKPASNKFQIQLLFVSKHKIDVVWIPLLSRWPQLHLMKPPKYAVTVTEISRLQTLICIMPIALGI</sequence>